<protein>
    <submittedName>
        <fullName evidence="1">Uncharacterized protein</fullName>
    </submittedName>
</protein>
<organism evidence="1 2">
    <name type="scientific">Agrobacterium rosae</name>
    <dbReference type="NCBI Taxonomy" id="1972867"/>
    <lineage>
        <taxon>Bacteria</taxon>
        <taxon>Pseudomonadati</taxon>
        <taxon>Pseudomonadota</taxon>
        <taxon>Alphaproteobacteria</taxon>
        <taxon>Hyphomicrobiales</taxon>
        <taxon>Rhizobiaceae</taxon>
        <taxon>Rhizobium/Agrobacterium group</taxon>
        <taxon>Agrobacterium</taxon>
    </lineage>
</organism>
<evidence type="ECO:0000313" key="2">
    <source>
        <dbReference type="Proteomes" id="UP000187891"/>
    </source>
</evidence>
<dbReference type="Proteomes" id="UP000187891">
    <property type="component" value="Unassembled WGS sequence"/>
</dbReference>
<evidence type="ECO:0000313" key="1">
    <source>
        <dbReference type="EMBL" id="SCX31571.1"/>
    </source>
</evidence>
<dbReference type="EMBL" id="FMUE01000010">
    <property type="protein sequence ID" value="SCX31571.1"/>
    <property type="molecule type" value="Genomic_DNA"/>
</dbReference>
<dbReference type="RefSeq" id="WP_077121863.1">
    <property type="nucleotide sequence ID" value="NZ_FMUE01000010.1"/>
</dbReference>
<sequence length="120" mass="13422">MTSLTNVLAGVTDADARAALYYVGRYVKQARNFRTHNKDVFDDVRRSAPSALVKSLAQGLIAAIEEREGVHAEEFAFDHMLTILREIAALERELGPDVSDEEAKRAARFFIEFDLPSPKI</sequence>
<reference evidence="2" key="1">
    <citation type="submission" date="2016-10" db="EMBL/GenBank/DDBJ databases">
        <authorList>
            <person name="Wibberg D."/>
        </authorList>
    </citation>
    <scope>NUCLEOTIDE SEQUENCE [LARGE SCALE GENOMIC DNA]</scope>
</reference>
<name>A0A1R3U3U1_9HYPH</name>
<accession>A0A1R3U3U1</accession>
<proteinExistence type="predicted"/>
<gene>
    <name evidence="1" type="ORF">DSM25559_3748</name>
</gene>
<dbReference type="AlphaFoldDB" id="A0A1R3U3U1"/>